<organism evidence="5 6">
    <name type="scientific">Pseudoprevotella muciniphila</name>
    <dbReference type="NCBI Taxonomy" id="2133944"/>
    <lineage>
        <taxon>Bacteria</taxon>
        <taxon>Pseudomonadati</taxon>
        <taxon>Bacteroidota</taxon>
        <taxon>Bacteroidia</taxon>
        <taxon>Bacteroidales</taxon>
        <taxon>Prevotellaceae</taxon>
        <taxon>Pseudoprevotella</taxon>
    </lineage>
</organism>
<dbReference type="Proteomes" id="UP000249375">
    <property type="component" value="Chromosome"/>
</dbReference>
<dbReference type="InterPro" id="IPR001451">
    <property type="entry name" value="Hexapep"/>
</dbReference>
<evidence type="ECO:0000256" key="2">
    <source>
        <dbReference type="ARBA" id="ARBA00022679"/>
    </source>
</evidence>
<name>A0A5P8E4C2_9BACT</name>
<comment type="similarity">
    <text evidence="1">Belongs to the transferase hexapeptide repeat family.</text>
</comment>
<dbReference type="OrthoDB" id="9812571at2"/>
<dbReference type="AlphaFoldDB" id="A0A5P8E4C2"/>
<keyword evidence="4 5" id="KW-0012">Acyltransferase</keyword>
<dbReference type="KEGG" id="alq:C7Y71_001330"/>
<dbReference type="GO" id="GO:0008374">
    <property type="term" value="F:O-acyltransferase activity"/>
    <property type="evidence" value="ECO:0007669"/>
    <property type="project" value="TreeGrafter"/>
</dbReference>
<keyword evidence="6" id="KW-1185">Reference proteome</keyword>
<evidence type="ECO:0000313" key="6">
    <source>
        <dbReference type="Proteomes" id="UP000249375"/>
    </source>
</evidence>
<dbReference type="InterPro" id="IPR051159">
    <property type="entry name" value="Hexapeptide_acetyltransf"/>
</dbReference>
<dbReference type="InterPro" id="IPR011004">
    <property type="entry name" value="Trimer_LpxA-like_sf"/>
</dbReference>
<dbReference type="InterPro" id="IPR018357">
    <property type="entry name" value="Hexapep_transf_CS"/>
</dbReference>
<proteinExistence type="inferred from homology"/>
<gene>
    <name evidence="5" type="ORF">C7Y71_001330</name>
</gene>
<keyword evidence="3" id="KW-0677">Repeat</keyword>
<dbReference type="Gene3D" id="2.160.10.10">
    <property type="entry name" value="Hexapeptide repeat proteins"/>
    <property type="match status" value="1"/>
</dbReference>
<evidence type="ECO:0000256" key="3">
    <source>
        <dbReference type="ARBA" id="ARBA00022737"/>
    </source>
</evidence>
<dbReference type="PROSITE" id="PS00101">
    <property type="entry name" value="HEXAPEP_TRANSFERASES"/>
    <property type="match status" value="1"/>
</dbReference>
<evidence type="ECO:0000313" key="5">
    <source>
        <dbReference type="EMBL" id="QFQ11774.1"/>
    </source>
</evidence>
<dbReference type="PANTHER" id="PTHR23416">
    <property type="entry name" value="SIALIC ACID SYNTHASE-RELATED"/>
    <property type="match status" value="1"/>
</dbReference>
<keyword evidence="2 5" id="KW-0808">Transferase</keyword>
<dbReference type="SUPFAM" id="SSF51161">
    <property type="entry name" value="Trimeric LpxA-like enzymes"/>
    <property type="match status" value="1"/>
</dbReference>
<reference evidence="5 6" key="1">
    <citation type="submission" date="2018-11" db="EMBL/GenBank/DDBJ databases">
        <authorList>
            <person name="Na S.W."/>
            <person name="Baik M."/>
        </authorList>
    </citation>
    <scope>NUCLEOTIDE SEQUENCE [LARGE SCALE GENOMIC DNA]</scope>
    <source>
        <strain evidence="5 6">E39</strain>
    </source>
</reference>
<protein>
    <submittedName>
        <fullName evidence="5">Acyltransferase</fullName>
    </submittedName>
</protein>
<accession>A0A5P8E4C2</accession>
<evidence type="ECO:0000256" key="4">
    <source>
        <dbReference type="ARBA" id="ARBA00023315"/>
    </source>
</evidence>
<dbReference type="PANTHER" id="PTHR23416:SF23">
    <property type="entry name" value="ACETYLTRANSFERASE C18B11.09C-RELATED"/>
    <property type="match status" value="1"/>
</dbReference>
<evidence type="ECO:0000256" key="1">
    <source>
        <dbReference type="ARBA" id="ARBA00007274"/>
    </source>
</evidence>
<dbReference type="EMBL" id="CP033459">
    <property type="protein sequence ID" value="QFQ11774.1"/>
    <property type="molecule type" value="Genomic_DNA"/>
</dbReference>
<dbReference type="Pfam" id="PF00132">
    <property type="entry name" value="Hexapep"/>
    <property type="match status" value="1"/>
</dbReference>
<dbReference type="RefSeq" id="WP_111897850.1">
    <property type="nucleotide sequence ID" value="NZ_CP033459.1"/>
</dbReference>
<sequence length="181" mass="20244">MSSLAHKIKVAPRVISHEFVVYIKWLLFKIAKNWVILNRISARLRPWLWKKTGVQINGKVCIGYDVYYDVTNAKLLRIDEGAWITSRCLLLCHRRDMSGYRVGDDVNKLPYIKAEVHICKGVHLGMGSIVMPGVTIGEGAIIGAGSVVTKDIPAWTIAVGNPCRVIKEIKQRDDSSGTEKD</sequence>